<dbReference type="Proteomes" id="UP000657918">
    <property type="component" value="Unassembled WGS sequence"/>
</dbReference>
<organism evidence="1 2">
    <name type="scientific">Salix dunnii</name>
    <dbReference type="NCBI Taxonomy" id="1413687"/>
    <lineage>
        <taxon>Eukaryota</taxon>
        <taxon>Viridiplantae</taxon>
        <taxon>Streptophyta</taxon>
        <taxon>Embryophyta</taxon>
        <taxon>Tracheophyta</taxon>
        <taxon>Spermatophyta</taxon>
        <taxon>Magnoliopsida</taxon>
        <taxon>eudicotyledons</taxon>
        <taxon>Gunneridae</taxon>
        <taxon>Pentapetalae</taxon>
        <taxon>rosids</taxon>
        <taxon>fabids</taxon>
        <taxon>Malpighiales</taxon>
        <taxon>Salicaceae</taxon>
        <taxon>Saliceae</taxon>
        <taxon>Salix</taxon>
    </lineage>
</organism>
<dbReference type="PANTHER" id="PTHR36063">
    <property type="entry name" value="ARABIDOPSIS THALIANA GENOMIC DNA, CHROMOSOME 5, P1 CLONE:MOK16"/>
    <property type="match status" value="1"/>
</dbReference>
<evidence type="ECO:0000313" key="2">
    <source>
        <dbReference type="Proteomes" id="UP000657918"/>
    </source>
</evidence>
<gene>
    <name evidence="1" type="ORF">SADUNF_Sadunf10G0119500</name>
</gene>
<keyword evidence="2" id="KW-1185">Reference proteome</keyword>
<evidence type="ECO:0000313" key="1">
    <source>
        <dbReference type="EMBL" id="KAF9674362.1"/>
    </source>
</evidence>
<comment type="caution">
    <text evidence="1">The sequence shown here is derived from an EMBL/GenBank/DDBJ whole genome shotgun (WGS) entry which is preliminary data.</text>
</comment>
<protein>
    <submittedName>
        <fullName evidence="1">Uncharacterized protein</fullName>
    </submittedName>
</protein>
<dbReference type="AlphaFoldDB" id="A0A835MPQ1"/>
<accession>A0A835MPQ1</accession>
<dbReference type="PANTHER" id="PTHR36063:SF1">
    <property type="entry name" value="ARABIDOPSIS THALIANA GENOMIC DNA, CHROMOSOME 5, P1 CLONE:MOK16"/>
    <property type="match status" value="1"/>
</dbReference>
<sequence length="150" mass="17211">MLLNIPVKTMEENHWTSVTLYQRLHTTTHDTSVCKPHLHVSGSYAVRMSWKFETTLIPNSILKAACFQQGLSLTIEKKIKDLMRSWIEVVPVLFISSRKNSNFLALETITEEEARDREDDKNFSLPVMRPNGVKVSFCIYSGGKKKQLNP</sequence>
<name>A0A835MPQ1_9ROSI</name>
<proteinExistence type="predicted"/>
<reference evidence="1 2" key="1">
    <citation type="submission" date="2020-10" db="EMBL/GenBank/DDBJ databases">
        <title>Plant Genome Project.</title>
        <authorList>
            <person name="Zhang R.-G."/>
        </authorList>
    </citation>
    <scope>NUCLEOTIDE SEQUENCE [LARGE SCALE GENOMIC DNA]</scope>
    <source>
        <strain evidence="1">FAFU-HL-1</strain>
        <tissue evidence="1">Leaf</tissue>
    </source>
</reference>
<dbReference type="EMBL" id="JADGMS010000010">
    <property type="protein sequence ID" value="KAF9674362.1"/>
    <property type="molecule type" value="Genomic_DNA"/>
</dbReference>